<name>A0AAV8RN73_ENSVE</name>
<reference evidence="1 2" key="1">
    <citation type="submission" date="2022-12" db="EMBL/GenBank/DDBJ databases">
        <title>Chromosome-scale assembly of the Ensete ventricosum genome.</title>
        <authorList>
            <person name="Dussert Y."/>
            <person name="Stocks J."/>
            <person name="Wendawek A."/>
            <person name="Woldeyes F."/>
            <person name="Nichols R.A."/>
            <person name="Borrell J.S."/>
        </authorList>
    </citation>
    <scope>NUCLEOTIDE SEQUENCE [LARGE SCALE GENOMIC DNA]</scope>
    <source>
        <strain evidence="2">cv. Maze</strain>
        <tissue evidence="1">Seeds</tissue>
    </source>
</reference>
<dbReference type="Proteomes" id="UP001222027">
    <property type="component" value="Unassembled WGS sequence"/>
</dbReference>
<evidence type="ECO:0000313" key="2">
    <source>
        <dbReference type="Proteomes" id="UP001222027"/>
    </source>
</evidence>
<keyword evidence="2" id="KW-1185">Reference proteome</keyword>
<dbReference type="EMBL" id="JAQQAF010000002">
    <property type="protein sequence ID" value="KAJ8505599.1"/>
    <property type="molecule type" value="Genomic_DNA"/>
</dbReference>
<organism evidence="1 2">
    <name type="scientific">Ensete ventricosum</name>
    <name type="common">Abyssinian banana</name>
    <name type="synonym">Musa ensete</name>
    <dbReference type="NCBI Taxonomy" id="4639"/>
    <lineage>
        <taxon>Eukaryota</taxon>
        <taxon>Viridiplantae</taxon>
        <taxon>Streptophyta</taxon>
        <taxon>Embryophyta</taxon>
        <taxon>Tracheophyta</taxon>
        <taxon>Spermatophyta</taxon>
        <taxon>Magnoliopsida</taxon>
        <taxon>Liliopsida</taxon>
        <taxon>Zingiberales</taxon>
        <taxon>Musaceae</taxon>
        <taxon>Ensete</taxon>
    </lineage>
</organism>
<dbReference type="AlphaFoldDB" id="A0AAV8RN73"/>
<protein>
    <submittedName>
        <fullName evidence="1">Uncharacterized protein</fullName>
    </submittedName>
</protein>
<comment type="caution">
    <text evidence="1">The sequence shown here is derived from an EMBL/GenBank/DDBJ whole genome shotgun (WGS) entry which is preliminary data.</text>
</comment>
<sequence>MEDTMFVNRQVVCNSRDSEVSYVPSTRRKQKDVHKRSGHKEAIDRSPSMVLCSCFLVDTKAPVMATPIL</sequence>
<evidence type="ECO:0000313" key="1">
    <source>
        <dbReference type="EMBL" id="KAJ8505599.1"/>
    </source>
</evidence>
<gene>
    <name evidence="1" type="ORF">OPV22_006485</name>
</gene>
<accession>A0AAV8RN73</accession>
<proteinExistence type="predicted"/>